<dbReference type="SUPFAM" id="SSF54534">
    <property type="entry name" value="FKBP-like"/>
    <property type="match status" value="1"/>
</dbReference>
<dbReference type="NCBIfam" id="NF001261">
    <property type="entry name" value="PRK00226.1-2"/>
    <property type="match status" value="1"/>
</dbReference>
<dbReference type="Gene3D" id="3.10.50.30">
    <property type="entry name" value="Transcription elongation factor, GreA/GreB, C-terminal domain"/>
    <property type="match status" value="1"/>
</dbReference>
<evidence type="ECO:0000256" key="4">
    <source>
        <dbReference type="ARBA" id="ARBA00023125"/>
    </source>
</evidence>
<keyword evidence="12" id="KW-0251">Elongation factor</keyword>
<evidence type="ECO:0000259" key="11">
    <source>
        <dbReference type="Pfam" id="PF03449"/>
    </source>
</evidence>
<keyword evidence="3 8" id="KW-0805">Transcription regulation</keyword>
<dbReference type="InterPro" id="IPR036953">
    <property type="entry name" value="GreA/GreB_C_sf"/>
</dbReference>
<dbReference type="NCBIfam" id="NF001264">
    <property type="entry name" value="PRK00226.1-5"/>
    <property type="match status" value="1"/>
</dbReference>
<feature type="domain" description="Transcription elongation factor GreA/GreB N-terminal" evidence="11">
    <location>
        <begin position="6"/>
        <end position="75"/>
    </location>
</feature>
<comment type="similarity">
    <text evidence="1 8 9">Belongs to the GreA/GreB family.</text>
</comment>
<dbReference type="PIRSF" id="PIRSF006092">
    <property type="entry name" value="GreA_GreB"/>
    <property type="match status" value="1"/>
</dbReference>
<dbReference type="AlphaFoldDB" id="A0A0C1ZVR9"/>
<comment type="function">
    <text evidence="6 8 9">Necessary for efficient RNA polymerase transcription elongation past template-encoded arresting sites. The arresting sites in DNA have the property of trapping a certain fraction of elongating RNA polymerases that pass through, resulting in locked ternary complexes. Cleavage of the nascent transcript by cleavage factors such as GreA or GreB allows the resumption of elongation from the new 3'terminus. GreA releases sequences of 2 to 3 nucleotides.</text>
</comment>
<keyword evidence="12" id="KW-0648">Protein biosynthesis</keyword>
<evidence type="ECO:0000259" key="10">
    <source>
        <dbReference type="Pfam" id="PF01272"/>
    </source>
</evidence>
<dbReference type="GO" id="GO:0032784">
    <property type="term" value="P:regulation of DNA-templated transcription elongation"/>
    <property type="evidence" value="ECO:0007669"/>
    <property type="project" value="UniProtKB-UniRule"/>
</dbReference>
<dbReference type="GO" id="GO:0006354">
    <property type="term" value="P:DNA-templated transcription elongation"/>
    <property type="evidence" value="ECO:0007669"/>
    <property type="project" value="TreeGrafter"/>
</dbReference>
<evidence type="ECO:0000313" key="13">
    <source>
        <dbReference type="Proteomes" id="UP000031599"/>
    </source>
</evidence>
<dbReference type="InterPro" id="IPR001437">
    <property type="entry name" value="Tscrpt_elong_fac_GreA/B_C"/>
</dbReference>
<dbReference type="GO" id="GO:0003677">
    <property type="term" value="F:DNA binding"/>
    <property type="evidence" value="ECO:0007669"/>
    <property type="project" value="UniProtKB-UniRule"/>
</dbReference>
<dbReference type="InterPro" id="IPR018151">
    <property type="entry name" value="TF_GreA/GreB_CS"/>
</dbReference>
<dbReference type="Gene3D" id="1.10.287.180">
    <property type="entry name" value="Transcription elongation factor, GreA/GreB, N-terminal domain"/>
    <property type="match status" value="1"/>
</dbReference>
<feature type="domain" description="Transcription elongation factor GreA/GreB C-terminal" evidence="10">
    <location>
        <begin position="83"/>
        <end position="157"/>
    </location>
</feature>
<proteinExistence type="inferred from homology"/>
<comment type="caution">
    <text evidence="12">The sequence shown here is derived from an EMBL/GenBank/DDBJ whole genome shotgun (WGS) entry which is preliminary data.</text>
</comment>
<dbReference type="InterPro" id="IPR006359">
    <property type="entry name" value="Tscrpt_elong_fac_GreA"/>
</dbReference>
<dbReference type="GO" id="GO:0070063">
    <property type="term" value="F:RNA polymerase binding"/>
    <property type="evidence" value="ECO:0007669"/>
    <property type="project" value="InterPro"/>
</dbReference>
<dbReference type="FunFam" id="3.10.50.30:FF:000001">
    <property type="entry name" value="Transcription elongation factor GreA"/>
    <property type="match status" value="1"/>
</dbReference>
<dbReference type="InterPro" id="IPR028624">
    <property type="entry name" value="Tscrpt_elong_fac_GreA/B"/>
</dbReference>
<evidence type="ECO:0000256" key="7">
    <source>
        <dbReference type="ARBA" id="ARBA00030776"/>
    </source>
</evidence>
<keyword evidence="4 8" id="KW-0238">DNA-binding</keyword>
<dbReference type="SUPFAM" id="SSF46557">
    <property type="entry name" value="GreA transcript cleavage protein, N-terminal domain"/>
    <property type="match status" value="1"/>
</dbReference>
<evidence type="ECO:0000256" key="3">
    <source>
        <dbReference type="ARBA" id="ARBA00023015"/>
    </source>
</evidence>
<organism evidence="12 13">
    <name type="scientific">Enhygromyxa salina</name>
    <dbReference type="NCBI Taxonomy" id="215803"/>
    <lineage>
        <taxon>Bacteria</taxon>
        <taxon>Pseudomonadati</taxon>
        <taxon>Myxococcota</taxon>
        <taxon>Polyangia</taxon>
        <taxon>Nannocystales</taxon>
        <taxon>Nannocystaceae</taxon>
        <taxon>Enhygromyxa</taxon>
    </lineage>
</organism>
<dbReference type="Proteomes" id="UP000031599">
    <property type="component" value="Unassembled WGS sequence"/>
</dbReference>
<dbReference type="InterPro" id="IPR022691">
    <property type="entry name" value="Tscrpt_elong_fac_GreA/B_N"/>
</dbReference>
<accession>A0A0C1ZVR9</accession>
<evidence type="ECO:0000256" key="2">
    <source>
        <dbReference type="ARBA" id="ARBA00013729"/>
    </source>
</evidence>
<dbReference type="PROSITE" id="PS00829">
    <property type="entry name" value="GREAB_1"/>
    <property type="match status" value="1"/>
</dbReference>
<evidence type="ECO:0000256" key="9">
    <source>
        <dbReference type="RuleBase" id="RU000556"/>
    </source>
</evidence>
<gene>
    <name evidence="8" type="primary">greA</name>
    <name evidence="12" type="ORF">DB30_05848</name>
</gene>
<dbReference type="Pfam" id="PF03449">
    <property type="entry name" value="GreA_GreB_N"/>
    <property type="match status" value="1"/>
</dbReference>
<dbReference type="GO" id="GO:0003746">
    <property type="term" value="F:translation elongation factor activity"/>
    <property type="evidence" value="ECO:0007669"/>
    <property type="project" value="UniProtKB-KW"/>
</dbReference>
<protein>
    <recommendedName>
        <fullName evidence="2 8">Transcription elongation factor GreA</fullName>
    </recommendedName>
    <alternativeName>
        <fullName evidence="7 8">Transcript cleavage factor GreA</fullName>
    </alternativeName>
</protein>
<evidence type="ECO:0000313" key="12">
    <source>
        <dbReference type="EMBL" id="KIG15148.1"/>
    </source>
</evidence>
<dbReference type="FunFam" id="1.10.287.180:FF:000001">
    <property type="entry name" value="Transcription elongation factor GreA"/>
    <property type="match status" value="1"/>
</dbReference>
<dbReference type="Pfam" id="PF01272">
    <property type="entry name" value="GreA_GreB"/>
    <property type="match status" value="1"/>
</dbReference>
<evidence type="ECO:0000256" key="5">
    <source>
        <dbReference type="ARBA" id="ARBA00023163"/>
    </source>
</evidence>
<keyword evidence="5 8" id="KW-0804">Transcription</keyword>
<dbReference type="InterPro" id="IPR036805">
    <property type="entry name" value="Tscrpt_elong_fac_GreA/B_N_sf"/>
</dbReference>
<reference evidence="12 13" key="1">
    <citation type="submission" date="2014-12" db="EMBL/GenBank/DDBJ databases">
        <title>Genome assembly of Enhygromyxa salina DSM 15201.</title>
        <authorList>
            <person name="Sharma G."/>
            <person name="Subramanian S."/>
        </authorList>
    </citation>
    <scope>NUCLEOTIDE SEQUENCE [LARGE SCALE GENOMIC DNA]</scope>
    <source>
        <strain evidence="12 13">DSM 15201</strain>
    </source>
</reference>
<dbReference type="InterPro" id="IPR023459">
    <property type="entry name" value="Tscrpt_elong_fac_GreA/B_fam"/>
</dbReference>
<dbReference type="HAMAP" id="MF_00105">
    <property type="entry name" value="GreA_GreB"/>
    <property type="match status" value="1"/>
</dbReference>
<dbReference type="PANTHER" id="PTHR30437">
    <property type="entry name" value="TRANSCRIPTION ELONGATION FACTOR GREA"/>
    <property type="match status" value="1"/>
</dbReference>
<evidence type="ECO:0000256" key="1">
    <source>
        <dbReference type="ARBA" id="ARBA00008213"/>
    </source>
</evidence>
<evidence type="ECO:0000256" key="8">
    <source>
        <dbReference type="HAMAP-Rule" id="MF_00105"/>
    </source>
</evidence>
<dbReference type="EMBL" id="JMCC02000059">
    <property type="protein sequence ID" value="KIG15148.1"/>
    <property type="molecule type" value="Genomic_DNA"/>
</dbReference>
<name>A0A0C1ZVR9_9BACT</name>
<sequence length="161" mass="17701">MAQRFPMTPAGLQQLRSELKQIKEVERPQNVKDIETALGHGDLRENAEYHAAKDRQAELAARMAYLEGRIGHAQVIDPASIESDSIGFGATVTMTDMDTDEEVVYVLVGETESDVKAGRISIAAPIARAMLGKREGDDVTVQLPKGDREYEVVKIEYKGVS</sequence>
<dbReference type="PANTHER" id="PTHR30437:SF4">
    <property type="entry name" value="TRANSCRIPTION ELONGATION FACTOR GREA"/>
    <property type="match status" value="1"/>
</dbReference>
<evidence type="ECO:0000256" key="6">
    <source>
        <dbReference type="ARBA" id="ARBA00024916"/>
    </source>
</evidence>
<dbReference type="NCBIfam" id="NF001263">
    <property type="entry name" value="PRK00226.1-4"/>
    <property type="match status" value="1"/>
</dbReference>
<dbReference type="NCBIfam" id="TIGR01462">
    <property type="entry name" value="greA"/>
    <property type="match status" value="1"/>
</dbReference>
<dbReference type="RefSeq" id="WP_052552172.1">
    <property type="nucleotide sequence ID" value="NZ_JMCC02000059.1"/>
</dbReference>